<keyword evidence="2" id="KW-0032">Aminotransferase</keyword>
<feature type="compositionally biased region" description="Basic and acidic residues" evidence="1">
    <location>
        <begin position="184"/>
        <end position="193"/>
    </location>
</feature>
<feature type="compositionally biased region" description="Basic residues" evidence="1">
    <location>
        <begin position="170"/>
        <end position="183"/>
    </location>
</feature>
<gene>
    <name evidence="2" type="ORF">AVDCRST_MAG40-1078</name>
</gene>
<protein>
    <submittedName>
        <fullName evidence="2">Putative aminotransferase</fullName>
    </submittedName>
</protein>
<feature type="compositionally biased region" description="Low complexity" evidence="1">
    <location>
        <begin position="63"/>
        <end position="74"/>
    </location>
</feature>
<evidence type="ECO:0000256" key="1">
    <source>
        <dbReference type="SAM" id="MobiDB-lite"/>
    </source>
</evidence>
<feature type="compositionally biased region" description="Low complexity" evidence="1">
    <location>
        <begin position="29"/>
        <end position="39"/>
    </location>
</feature>
<dbReference type="EMBL" id="CADCTX010000316">
    <property type="protein sequence ID" value="CAA9312822.1"/>
    <property type="molecule type" value="Genomic_DNA"/>
</dbReference>
<proteinExistence type="predicted"/>
<evidence type="ECO:0000313" key="2">
    <source>
        <dbReference type="EMBL" id="CAA9312822.1"/>
    </source>
</evidence>
<reference evidence="2" key="1">
    <citation type="submission" date="2020-02" db="EMBL/GenBank/DDBJ databases">
        <authorList>
            <person name="Meier V. D."/>
        </authorList>
    </citation>
    <scope>NUCLEOTIDE SEQUENCE</scope>
    <source>
        <strain evidence="2">AVDCRST_MAG40</strain>
    </source>
</reference>
<keyword evidence="2" id="KW-0808">Transferase</keyword>
<feature type="non-terminal residue" evidence="2">
    <location>
        <position position="193"/>
    </location>
</feature>
<dbReference type="GO" id="GO:0008483">
    <property type="term" value="F:transaminase activity"/>
    <property type="evidence" value="ECO:0007669"/>
    <property type="project" value="UniProtKB-KW"/>
</dbReference>
<dbReference type="AlphaFoldDB" id="A0A6J4KR98"/>
<feature type="region of interest" description="Disordered" evidence="1">
    <location>
        <begin position="1"/>
        <end position="193"/>
    </location>
</feature>
<accession>A0A6J4KR98</accession>
<feature type="compositionally biased region" description="Basic residues" evidence="1">
    <location>
        <begin position="75"/>
        <end position="116"/>
    </location>
</feature>
<name>A0A6J4KR98_9BACT</name>
<organism evidence="2">
    <name type="scientific">uncultured Gemmatimonadaceae bacterium</name>
    <dbReference type="NCBI Taxonomy" id="246130"/>
    <lineage>
        <taxon>Bacteria</taxon>
        <taxon>Pseudomonadati</taxon>
        <taxon>Gemmatimonadota</taxon>
        <taxon>Gemmatimonadia</taxon>
        <taxon>Gemmatimonadales</taxon>
        <taxon>Gemmatimonadaceae</taxon>
        <taxon>environmental samples</taxon>
    </lineage>
</organism>
<feature type="non-terminal residue" evidence="2">
    <location>
        <position position="1"/>
    </location>
</feature>
<feature type="compositionally biased region" description="Gly residues" evidence="1">
    <location>
        <begin position="15"/>
        <end position="28"/>
    </location>
</feature>
<sequence length="193" mass="20578">VPALPAVRGAHRAGGQRGQARGGRGPAAGGARAPRAAGPRAHHLAGVPPASDRQRDHLRRAARPAPLSRPPCLRAARRDRRPARGRARAPGRRRRGRAAPRRRRSGAPGARRRARHALAELWAVSAHGAPCPRPRGPRAGLHRGSRAVGRDAAHARRGAVQPERPDRGPARRRGAARPARRAARARDRAPGRG</sequence>